<evidence type="ECO:0000313" key="2">
    <source>
        <dbReference type="Proteomes" id="UP000252914"/>
    </source>
</evidence>
<dbReference type="SUPFAM" id="SSF53335">
    <property type="entry name" value="S-adenosyl-L-methionine-dependent methyltransferases"/>
    <property type="match status" value="1"/>
</dbReference>
<dbReference type="GO" id="GO:0032259">
    <property type="term" value="P:methylation"/>
    <property type="evidence" value="ECO:0007669"/>
    <property type="project" value="UniProtKB-KW"/>
</dbReference>
<dbReference type="EMBL" id="QOIN01000036">
    <property type="protein sequence ID" value="RCG25469.1"/>
    <property type="molecule type" value="Genomic_DNA"/>
</dbReference>
<organism evidence="1 2">
    <name type="scientific">Streptomyces diacarni</name>
    <dbReference type="NCBI Taxonomy" id="2800381"/>
    <lineage>
        <taxon>Bacteria</taxon>
        <taxon>Bacillati</taxon>
        <taxon>Actinomycetota</taxon>
        <taxon>Actinomycetes</taxon>
        <taxon>Kitasatosporales</taxon>
        <taxon>Streptomycetaceae</taxon>
        <taxon>Streptomyces</taxon>
    </lineage>
</organism>
<dbReference type="Gene3D" id="3.40.50.150">
    <property type="entry name" value="Vaccinia Virus protein VP39"/>
    <property type="match status" value="1"/>
</dbReference>
<dbReference type="GO" id="GO:0008168">
    <property type="term" value="F:methyltransferase activity"/>
    <property type="evidence" value="ECO:0007669"/>
    <property type="project" value="UniProtKB-KW"/>
</dbReference>
<dbReference type="Pfam" id="PF13578">
    <property type="entry name" value="Methyltransf_24"/>
    <property type="match status" value="1"/>
</dbReference>
<dbReference type="Proteomes" id="UP000252914">
    <property type="component" value="Unassembled WGS sequence"/>
</dbReference>
<accession>A0A367F698</accession>
<sequence length="253" mass="26980">MVSTGALRDPRVLEVLERLDAGNSASFETVNDMGKSTETWSDDPLDFAELPLSVSSEIGQLIYLTARAAKVTRAVDFATSVGTSLIYLAAAVRDNGGGLVIGSEVVPAKVKAAQRNVDDAGLTDYVEIREGDARETLKDLGGPVGYAIVDGFQESRDGWAGERGSSLALDVLRLLTPQLAPGAVLVNDNAEPDYLEHVRNPANGFRSSWIPVTPQLSEAERRRLGAAMKSLTPQSPLVTLMPSAPGLEFSVRD</sequence>
<name>A0A367F698_9ACTN</name>
<evidence type="ECO:0000313" key="1">
    <source>
        <dbReference type="EMBL" id="RCG25469.1"/>
    </source>
</evidence>
<dbReference type="InterPro" id="IPR029063">
    <property type="entry name" value="SAM-dependent_MTases_sf"/>
</dbReference>
<proteinExistence type="predicted"/>
<dbReference type="PANTHER" id="PTHR43167">
    <property type="entry name" value="PUTATIVE (AFU_ORTHOLOGUE AFUA_6G01830)-RELATED"/>
    <property type="match status" value="1"/>
</dbReference>
<dbReference type="PANTHER" id="PTHR43167:SF1">
    <property type="entry name" value="PUTATIVE (AFU_ORTHOLOGUE AFUA_6G01830)-RELATED"/>
    <property type="match status" value="1"/>
</dbReference>
<dbReference type="RefSeq" id="WP_114021299.1">
    <property type="nucleotide sequence ID" value="NZ_JBEYTF010000111.1"/>
</dbReference>
<reference evidence="1 2" key="1">
    <citation type="submission" date="2018-06" db="EMBL/GenBank/DDBJ databases">
        <title>Streptomyces reniochalinae sp. nov. and Streptomyces diacarnus sp. nov. from marine sponges.</title>
        <authorList>
            <person name="Li L."/>
        </authorList>
    </citation>
    <scope>NUCLEOTIDE SEQUENCE [LARGE SCALE GENOMIC DNA]</scope>
    <source>
        <strain evidence="1 2">LHW51701</strain>
    </source>
</reference>
<keyword evidence="2" id="KW-1185">Reference proteome</keyword>
<comment type="caution">
    <text evidence="1">The sequence shown here is derived from an EMBL/GenBank/DDBJ whole genome shotgun (WGS) entry which is preliminary data.</text>
</comment>
<keyword evidence="1" id="KW-0489">Methyltransferase</keyword>
<keyword evidence="1" id="KW-0808">Transferase</keyword>
<gene>
    <name evidence="1" type="ORF">DTL70_08715</name>
</gene>
<dbReference type="AlphaFoldDB" id="A0A367F698"/>
<protein>
    <submittedName>
        <fullName evidence="1">Methyltransferase</fullName>
    </submittedName>
</protein>